<accession>A0ACD1GN27</accession>
<evidence type="ECO:0000313" key="2">
    <source>
        <dbReference type="Proteomes" id="UP000249057"/>
    </source>
</evidence>
<dbReference type="Proteomes" id="UP000249057">
    <property type="component" value="Unassembled WGS sequence"/>
</dbReference>
<protein>
    <submittedName>
        <fullName evidence="1">Uncharacterized protein</fullName>
    </submittedName>
</protein>
<dbReference type="EMBL" id="KZ825313">
    <property type="protein sequence ID" value="RAH50538.1"/>
    <property type="molecule type" value="Genomic_DNA"/>
</dbReference>
<keyword evidence="2" id="KW-1185">Reference proteome</keyword>
<proteinExistence type="predicted"/>
<gene>
    <name evidence="1" type="ORF">BO95DRAFT_497921</name>
</gene>
<sequence length="652" mass="72311">MTSVHNSQRCPIVGLYGIPGCGKSHLLSKLKTQLGEEKYVYHEESKVIGTVPAGDLAGFRAYREQAIRNIQKNPKHGCVTVVTGHFMFWEPTEPMGKIVCTNKDLATCTHIFYLDVAPEVVQGFWGQDTARKGPCPPVDHIRAWQKVEKAELRSLCHEHRIIFSLLGAHQDAANLIGSVWHHDEDSNLRLAKHHLREALGGNLSGKTVLMLDADKTLCSQNTGELWWRIYRQHYPSDKSDESNESDDSDKSDVSDESDGSDGRECPLRRLFNGPLAVFLYEEAADDQKFDEICEGVASNVNVHPEFINLLWHVFDDTCVKAVVVTSGTRLVWEKVLTRGGLSDNIKVVGGGRIKDTFVVTPTVKSALVGYLRKTLEAEVWAFGASRMDFGMLRNPDQAFVVVGEEANRSTAMDEALMDEFTNDRFRPKQVLLPATSSPRLETKVLPITTLDSQMFLDLLFRGSKRVTVIEATDTGASRVLTTPTRNASISGPALQNAHRDAGRYLALAYLPNIVDIENYPISHVQGHQASIITTIIALMRGGEPLARGIYDYLPGAAFIHAKVPDDVCHGHLQHQKTVILADWVIDSGQTVAKFVRHIRKLTPDVRIIVVAGVVQGRSIAKLSPLEALSDNEYKSKGETDTGNRLYNTLHLP</sequence>
<evidence type="ECO:0000313" key="1">
    <source>
        <dbReference type="EMBL" id="RAH50538.1"/>
    </source>
</evidence>
<reference evidence="1" key="1">
    <citation type="submission" date="2018-02" db="EMBL/GenBank/DDBJ databases">
        <title>The genomes of Aspergillus section Nigri reveals drivers in fungal speciation.</title>
        <authorList>
            <consortium name="DOE Joint Genome Institute"/>
            <person name="Vesth T.C."/>
            <person name="Nybo J."/>
            <person name="Theobald S."/>
            <person name="Brandl J."/>
            <person name="Frisvad J.C."/>
            <person name="Nielsen K.F."/>
            <person name="Lyhne E.K."/>
            <person name="Kogle M.E."/>
            <person name="Kuo A."/>
            <person name="Riley R."/>
            <person name="Clum A."/>
            <person name="Nolan M."/>
            <person name="Lipzen A."/>
            <person name="Salamov A."/>
            <person name="Henrissat B."/>
            <person name="Wiebenga A."/>
            <person name="De vries R.P."/>
            <person name="Grigoriev I.V."/>
            <person name="Mortensen U.H."/>
            <person name="Andersen M.R."/>
            <person name="Baker S.E."/>
        </authorList>
    </citation>
    <scope>NUCLEOTIDE SEQUENCE</scope>
    <source>
        <strain evidence="1">CBS 621.78</strain>
    </source>
</reference>
<name>A0ACD1GN27_9EURO</name>
<organism evidence="1 2">
    <name type="scientific">Aspergillus brunneoviolaceus CBS 621.78</name>
    <dbReference type="NCBI Taxonomy" id="1450534"/>
    <lineage>
        <taxon>Eukaryota</taxon>
        <taxon>Fungi</taxon>
        <taxon>Dikarya</taxon>
        <taxon>Ascomycota</taxon>
        <taxon>Pezizomycotina</taxon>
        <taxon>Eurotiomycetes</taxon>
        <taxon>Eurotiomycetidae</taxon>
        <taxon>Eurotiales</taxon>
        <taxon>Aspergillaceae</taxon>
        <taxon>Aspergillus</taxon>
        <taxon>Aspergillus subgen. Circumdati</taxon>
    </lineage>
</organism>